<dbReference type="PANTHER" id="PTHR43427">
    <property type="entry name" value="CHLORIDE CHANNEL PROTEIN CLC-E"/>
    <property type="match status" value="1"/>
</dbReference>
<dbReference type="RefSeq" id="WP_377171382.1">
    <property type="nucleotide sequence ID" value="NZ_JBHSMQ010000012.1"/>
</dbReference>
<dbReference type="EMBL" id="JBHSMQ010000012">
    <property type="protein sequence ID" value="MFC5457741.1"/>
    <property type="molecule type" value="Genomic_DNA"/>
</dbReference>
<dbReference type="PRINTS" id="PR00762">
    <property type="entry name" value="CLCHANNEL"/>
</dbReference>
<keyword evidence="2 5" id="KW-0812">Transmembrane</keyword>
<organism evidence="6 7">
    <name type="scientific">Prosthecobacter fluviatilis</name>
    <dbReference type="NCBI Taxonomy" id="445931"/>
    <lineage>
        <taxon>Bacteria</taxon>
        <taxon>Pseudomonadati</taxon>
        <taxon>Verrucomicrobiota</taxon>
        <taxon>Verrucomicrobiia</taxon>
        <taxon>Verrucomicrobiales</taxon>
        <taxon>Verrucomicrobiaceae</taxon>
        <taxon>Prosthecobacter</taxon>
    </lineage>
</organism>
<evidence type="ECO:0000313" key="6">
    <source>
        <dbReference type="EMBL" id="MFC5457741.1"/>
    </source>
</evidence>
<comment type="caution">
    <text evidence="6">The sequence shown here is derived from an EMBL/GenBank/DDBJ whole genome shotgun (WGS) entry which is preliminary data.</text>
</comment>
<keyword evidence="3 5" id="KW-1133">Transmembrane helix</keyword>
<dbReference type="Gene3D" id="1.10.3080.10">
    <property type="entry name" value="Clc chloride channel"/>
    <property type="match status" value="1"/>
</dbReference>
<evidence type="ECO:0000256" key="2">
    <source>
        <dbReference type="ARBA" id="ARBA00022692"/>
    </source>
</evidence>
<dbReference type="InterPro" id="IPR001807">
    <property type="entry name" value="ClC"/>
</dbReference>
<protein>
    <submittedName>
        <fullName evidence="6">Voltage-gated chloride channel family protein</fullName>
    </submittedName>
</protein>
<evidence type="ECO:0000313" key="7">
    <source>
        <dbReference type="Proteomes" id="UP001596052"/>
    </source>
</evidence>
<feature type="transmembrane region" description="Helical" evidence="5">
    <location>
        <begin position="20"/>
        <end position="40"/>
    </location>
</feature>
<dbReference type="InterPro" id="IPR050368">
    <property type="entry name" value="ClC-type_chloride_channel"/>
</dbReference>
<dbReference type="Proteomes" id="UP001596052">
    <property type="component" value="Unassembled WGS sequence"/>
</dbReference>
<feature type="transmembrane region" description="Helical" evidence="5">
    <location>
        <begin position="145"/>
        <end position="170"/>
    </location>
</feature>
<dbReference type="CDD" id="cd03682">
    <property type="entry name" value="ClC_sycA_like"/>
    <property type="match status" value="1"/>
</dbReference>
<evidence type="ECO:0000256" key="5">
    <source>
        <dbReference type="SAM" id="Phobius"/>
    </source>
</evidence>
<name>A0ABW0KZA0_9BACT</name>
<keyword evidence="4 5" id="KW-0472">Membrane</keyword>
<feature type="transmembrane region" description="Helical" evidence="5">
    <location>
        <begin position="355"/>
        <end position="382"/>
    </location>
</feature>
<feature type="transmembrane region" description="Helical" evidence="5">
    <location>
        <begin position="388"/>
        <end position="411"/>
    </location>
</feature>
<dbReference type="Pfam" id="PF00654">
    <property type="entry name" value="Voltage_CLC"/>
    <property type="match status" value="1"/>
</dbReference>
<reference evidence="7" key="1">
    <citation type="journal article" date="2019" name="Int. J. Syst. Evol. Microbiol.">
        <title>The Global Catalogue of Microorganisms (GCM) 10K type strain sequencing project: providing services to taxonomists for standard genome sequencing and annotation.</title>
        <authorList>
            <consortium name="The Broad Institute Genomics Platform"/>
            <consortium name="The Broad Institute Genome Sequencing Center for Infectious Disease"/>
            <person name="Wu L."/>
            <person name="Ma J."/>
        </authorList>
    </citation>
    <scope>NUCLEOTIDE SEQUENCE [LARGE SCALE GENOMIC DNA]</scope>
    <source>
        <strain evidence="7">CGMCC 4.1469</strain>
    </source>
</reference>
<evidence type="ECO:0000256" key="4">
    <source>
        <dbReference type="ARBA" id="ARBA00023136"/>
    </source>
</evidence>
<comment type="subcellular location">
    <subcellularLocation>
        <location evidence="1">Membrane</location>
        <topology evidence="1">Multi-pass membrane protein</topology>
    </subcellularLocation>
</comment>
<dbReference type="SUPFAM" id="SSF81340">
    <property type="entry name" value="Clc chloride channel"/>
    <property type="match status" value="1"/>
</dbReference>
<dbReference type="InterPro" id="IPR014743">
    <property type="entry name" value="Cl-channel_core"/>
</dbReference>
<gene>
    <name evidence="6" type="ORF">ACFQDI_22930</name>
</gene>
<dbReference type="PANTHER" id="PTHR43427:SF12">
    <property type="entry name" value="CHLORIDE TRANSPORTER"/>
    <property type="match status" value="1"/>
</dbReference>
<sequence length="445" mass="46766">MPSSRSSLLSDLAHLLRWTLLALPVALLAGSASAFFLWSLERVTEAQWQHPGLLWLLPLGGVAVGFLYHYLGKGSDKGNNLLIDEIHQPGGGVPARMAPLVLLGTLVTHLFGGSAGREGTAVQMGGSLAALLARWLRVAHENRRLMLMCGIAAGFGAVFGTPLTGAIFAMEVLVIGRVQHDALIPVLVASVVGDATCSAWGVHHTVYHLDVAPTAGTHASFDAVLLLKTALAGIAFGLGGRFFSELTHRLQRGFAKVVPYAPLRPALGALGVIALVHVLGTRDYLGLGVTPPPGGQVSIVTSFQEGGATPLSWLWKTLFTSVTLASGFKGGEVTPLFFIGSTLGHVLGSVMQEPVALFAALGFIALFAGAANTPLACTVMGIELFGAHYAIYFAVACFVSYFFSGHSGIYLSQRIGVAKRSVLAVPPDTTLREARELTRRADAGE</sequence>
<feature type="transmembrane region" description="Helical" evidence="5">
    <location>
        <begin position="52"/>
        <end position="71"/>
    </location>
</feature>
<keyword evidence="7" id="KW-1185">Reference proteome</keyword>
<evidence type="ECO:0000256" key="3">
    <source>
        <dbReference type="ARBA" id="ARBA00022989"/>
    </source>
</evidence>
<proteinExistence type="predicted"/>
<feature type="transmembrane region" description="Helical" evidence="5">
    <location>
        <begin position="223"/>
        <end position="243"/>
    </location>
</feature>
<evidence type="ECO:0000256" key="1">
    <source>
        <dbReference type="ARBA" id="ARBA00004141"/>
    </source>
</evidence>
<accession>A0ABW0KZA0</accession>